<dbReference type="Gene3D" id="3.40.50.300">
    <property type="entry name" value="P-loop containing nucleotide triphosphate hydrolases"/>
    <property type="match status" value="1"/>
</dbReference>
<keyword evidence="2" id="KW-1185">Reference proteome</keyword>
<evidence type="ECO:0008006" key="3">
    <source>
        <dbReference type="Google" id="ProtNLM"/>
    </source>
</evidence>
<dbReference type="InterPro" id="IPR040632">
    <property type="entry name" value="Sulfotransfer_4"/>
</dbReference>
<organism evidence="1 2">
    <name type="scientific">Piedraia hortae CBS 480.64</name>
    <dbReference type="NCBI Taxonomy" id="1314780"/>
    <lineage>
        <taxon>Eukaryota</taxon>
        <taxon>Fungi</taxon>
        <taxon>Dikarya</taxon>
        <taxon>Ascomycota</taxon>
        <taxon>Pezizomycotina</taxon>
        <taxon>Dothideomycetes</taxon>
        <taxon>Dothideomycetidae</taxon>
        <taxon>Capnodiales</taxon>
        <taxon>Piedraiaceae</taxon>
        <taxon>Piedraia</taxon>
    </lineage>
</organism>
<reference evidence="1" key="1">
    <citation type="journal article" date="2020" name="Stud. Mycol.">
        <title>101 Dothideomycetes genomes: a test case for predicting lifestyles and emergence of pathogens.</title>
        <authorList>
            <person name="Haridas S."/>
            <person name="Albert R."/>
            <person name="Binder M."/>
            <person name="Bloem J."/>
            <person name="Labutti K."/>
            <person name="Salamov A."/>
            <person name="Andreopoulos B."/>
            <person name="Baker S."/>
            <person name="Barry K."/>
            <person name="Bills G."/>
            <person name="Bluhm B."/>
            <person name="Cannon C."/>
            <person name="Castanera R."/>
            <person name="Culley D."/>
            <person name="Daum C."/>
            <person name="Ezra D."/>
            <person name="Gonzalez J."/>
            <person name="Henrissat B."/>
            <person name="Kuo A."/>
            <person name="Liang C."/>
            <person name="Lipzen A."/>
            <person name="Lutzoni F."/>
            <person name="Magnuson J."/>
            <person name="Mondo S."/>
            <person name="Nolan M."/>
            <person name="Ohm R."/>
            <person name="Pangilinan J."/>
            <person name="Park H.-J."/>
            <person name="Ramirez L."/>
            <person name="Alfaro M."/>
            <person name="Sun H."/>
            <person name="Tritt A."/>
            <person name="Yoshinaga Y."/>
            <person name="Zwiers L.-H."/>
            <person name="Turgeon B."/>
            <person name="Goodwin S."/>
            <person name="Spatafora J."/>
            <person name="Crous P."/>
            <person name="Grigoriev I."/>
        </authorList>
    </citation>
    <scope>NUCLEOTIDE SEQUENCE</scope>
    <source>
        <strain evidence="1">CBS 480.64</strain>
    </source>
</reference>
<dbReference type="OrthoDB" id="408152at2759"/>
<dbReference type="Proteomes" id="UP000799421">
    <property type="component" value="Unassembled WGS sequence"/>
</dbReference>
<name>A0A6A7BP43_9PEZI</name>
<dbReference type="PANTHER" id="PTHR36978">
    <property type="entry name" value="P-LOOP CONTAINING NUCLEOTIDE TRIPHOSPHATE HYDROLASE"/>
    <property type="match status" value="1"/>
</dbReference>
<dbReference type="InterPro" id="IPR027417">
    <property type="entry name" value="P-loop_NTPase"/>
</dbReference>
<dbReference type="AlphaFoldDB" id="A0A6A7BP43"/>
<dbReference type="Pfam" id="PF17784">
    <property type="entry name" value="Sulfotransfer_4"/>
    <property type="match status" value="1"/>
</dbReference>
<dbReference type="EMBL" id="MU006062">
    <property type="protein sequence ID" value="KAF2857160.1"/>
    <property type="molecule type" value="Genomic_DNA"/>
</dbReference>
<evidence type="ECO:0000313" key="1">
    <source>
        <dbReference type="EMBL" id="KAF2857160.1"/>
    </source>
</evidence>
<dbReference type="PANTHER" id="PTHR36978:SF4">
    <property type="entry name" value="P-LOOP CONTAINING NUCLEOSIDE TRIPHOSPHATE HYDROLASE PROTEIN"/>
    <property type="match status" value="1"/>
</dbReference>
<evidence type="ECO:0000313" key="2">
    <source>
        <dbReference type="Proteomes" id="UP000799421"/>
    </source>
</evidence>
<accession>A0A6A7BP43</accession>
<sequence>MPSNLTILDRKISLNPNDWTYVYPRERQVPLLVISAGMPRTGTSSLTAALKILGYNDVHHMAKVVSNVGESHYWLRAAEAKFFGRGKPFTKEDWDEVLGSCMATTDMPSAAFADDLIASYPEAKVILNYRDVDAWYVSIKETIGRMMGSWVLRGLALLGDPFLGKYIPMMDAVWVGFFGCGIEDEEGTKRRFREHYEHIRGIVPDEKRYDMRVGEGWVGLCKFLGKDVPNVEYPRVNDREAFAKALKVFVNAAVKRLVVRVVRIGVFAAVVGVGVWYTGFWGEVCAGEVCAGEVCAGEVA</sequence>
<protein>
    <recommendedName>
        <fullName evidence="3">P-loop containing nucleoside triphosphate hydrolase protein</fullName>
    </recommendedName>
</protein>
<gene>
    <name evidence="1" type="ORF">K470DRAFT_12862</name>
</gene>
<proteinExistence type="predicted"/>
<dbReference type="SUPFAM" id="SSF52540">
    <property type="entry name" value="P-loop containing nucleoside triphosphate hydrolases"/>
    <property type="match status" value="1"/>
</dbReference>